<evidence type="ECO:0000313" key="3">
    <source>
        <dbReference type="Proteomes" id="UP000430146"/>
    </source>
</evidence>
<keyword evidence="3" id="KW-1185">Reference proteome</keyword>
<dbReference type="EMBL" id="CACSIP010000054">
    <property type="protein sequence ID" value="CAA0134461.1"/>
    <property type="molecule type" value="Genomic_DNA"/>
</dbReference>
<organism evidence="2 3">
    <name type="scientific">Mycolicibacterium vanbaalenii</name>
    <name type="common">Mycobacterium vanbaalenii</name>
    <dbReference type="NCBI Taxonomy" id="110539"/>
    <lineage>
        <taxon>Bacteria</taxon>
        <taxon>Bacillati</taxon>
        <taxon>Actinomycetota</taxon>
        <taxon>Actinomycetes</taxon>
        <taxon>Mycobacteriales</taxon>
        <taxon>Mycobacteriaceae</taxon>
        <taxon>Mycolicibacterium</taxon>
    </lineage>
</organism>
<accession>A0A5S9R8A4</accession>
<protein>
    <submittedName>
        <fullName evidence="2">Antitoxin SocA</fullName>
    </submittedName>
</protein>
<dbReference type="AlphaFoldDB" id="A0A5S9R8A4"/>
<feature type="domain" description="Antitoxin SocA-like Panacea" evidence="1">
    <location>
        <begin position="39"/>
        <end position="136"/>
    </location>
</feature>
<name>A0A5S9R8A4_MYCVN</name>
<dbReference type="Pfam" id="PF13274">
    <property type="entry name" value="SocA_Panacea"/>
    <property type="match status" value="1"/>
</dbReference>
<evidence type="ECO:0000313" key="2">
    <source>
        <dbReference type="EMBL" id="CAA0134461.1"/>
    </source>
</evidence>
<gene>
    <name evidence="2" type="primary">socA</name>
    <name evidence="2" type="ORF">AELLOGFF_06352</name>
</gene>
<reference evidence="2 3" key="1">
    <citation type="submission" date="2019-11" db="EMBL/GenBank/DDBJ databases">
        <authorList>
            <person name="Holert J."/>
        </authorList>
    </citation>
    <scope>NUCLEOTIDE SEQUENCE [LARGE SCALE GENOMIC DNA]</scope>
    <source>
        <strain evidence="2">BC8_1</strain>
    </source>
</reference>
<sequence length="213" mass="24021">MSWRRCLGGDVVSARPVDAARWLIAVAKDAGRPLTNFQVQKLLYYAHGEYLSKYGEPLFADGFQAWDHGPVCPPVYRAFSDFGSDPIVNVPADRERMASKIDPAELAALERAWADYGDWSISELWDDVHRPESPWEGVYVAGKDNTTISDQSIREYFTDLQSPRLRRSMNRLRKRRDERGDLPGETIIGDAGLAKEIEAWRELRAAGTHGLLG</sequence>
<evidence type="ECO:0000259" key="1">
    <source>
        <dbReference type="Pfam" id="PF13274"/>
    </source>
</evidence>
<proteinExistence type="predicted"/>
<dbReference type="Proteomes" id="UP000430146">
    <property type="component" value="Unassembled WGS sequence"/>
</dbReference>
<dbReference type="InterPro" id="IPR025272">
    <property type="entry name" value="SocA_Panacea"/>
</dbReference>